<dbReference type="EMBL" id="RRYP01012470">
    <property type="protein sequence ID" value="TNV77088.1"/>
    <property type="molecule type" value="Genomic_DNA"/>
</dbReference>
<dbReference type="AlphaFoldDB" id="A0A8J8T0I9"/>
<evidence type="ECO:0000313" key="1">
    <source>
        <dbReference type="EMBL" id="TNV77088.1"/>
    </source>
</evidence>
<evidence type="ECO:0000313" key="2">
    <source>
        <dbReference type="Proteomes" id="UP000785679"/>
    </source>
</evidence>
<name>A0A8J8T0I9_HALGN</name>
<keyword evidence="2" id="KW-1185">Reference proteome</keyword>
<organism evidence="1 2">
    <name type="scientific">Halteria grandinella</name>
    <dbReference type="NCBI Taxonomy" id="5974"/>
    <lineage>
        <taxon>Eukaryota</taxon>
        <taxon>Sar</taxon>
        <taxon>Alveolata</taxon>
        <taxon>Ciliophora</taxon>
        <taxon>Intramacronucleata</taxon>
        <taxon>Spirotrichea</taxon>
        <taxon>Stichotrichia</taxon>
        <taxon>Sporadotrichida</taxon>
        <taxon>Halteriidae</taxon>
        <taxon>Halteria</taxon>
    </lineage>
</organism>
<gene>
    <name evidence="1" type="ORF">FGO68_gene7812</name>
</gene>
<dbReference type="Proteomes" id="UP000785679">
    <property type="component" value="Unassembled WGS sequence"/>
</dbReference>
<comment type="caution">
    <text evidence="1">The sequence shown here is derived from an EMBL/GenBank/DDBJ whole genome shotgun (WGS) entry which is preliminary data.</text>
</comment>
<sequence length="121" mass="13609">MLDSCLVSLDSSFHTARQRSKENRAPSSLQQGLIPQEKNKIYIGSSLQKTPLLLDSKASNHSLSRKTKNLRDYLSHIPILSSNVQQPEIIGRSGRESSKERIPSGVRDLFRQQINIFGGDY</sequence>
<protein>
    <submittedName>
        <fullName evidence="1">Uncharacterized protein</fullName>
    </submittedName>
</protein>
<reference evidence="1" key="1">
    <citation type="submission" date="2019-06" db="EMBL/GenBank/DDBJ databases">
        <authorList>
            <person name="Zheng W."/>
        </authorList>
    </citation>
    <scope>NUCLEOTIDE SEQUENCE</scope>
    <source>
        <strain evidence="1">QDHG01</strain>
    </source>
</reference>
<proteinExistence type="predicted"/>
<accession>A0A8J8T0I9</accession>